<dbReference type="EMBL" id="QTJU01000007">
    <property type="protein sequence ID" value="RFM26917.1"/>
    <property type="molecule type" value="Genomic_DNA"/>
</dbReference>
<reference evidence="1 2" key="1">
    <citation type="submission" date="2018-08" db="EMBL/GenBank/DDBJ databases">
        <title>Chitinophagaceae sp. K23C18032701, a novel bacterium isolated from forest soil.</title>
        <authorList>
            <person name="Wang C."/>
        </authorList>
    </citation>
    <scope>NUCLEOTIDE SEQUENCE [LARGE SCALE GENOMIC DNA]</scope>
    <source>
        <strain evidence="1 2">K23C18032701</strain>
    </source>
</reference>
<organism evidence="1 2">
    <name type="scientific">Deminuibacter soli</name>
    <dbReference type="NCBI Taxonomy" id="2291815"/>
    <lineage>
        <taxon>Bacteria</taxon>
        <taxon>Pseudomonadati</taxon>
        <taxon>Bacteroidota</taxon>
        <taxon>Chitinophagia</taxon>
        <taxon>Chitinophagales</taxon>
        <taxon>Chitinophagaceae</taxon>
        <taxon>Deminuibacter</taxon>
    </lineage>
</organism>
<protein>
    <recommendedName>
        <fullName evidence="3">Lipoprotein</fullName>
    </recommendedName>
</protein>
<evidence type="ECO:0008006" key="3">
    <source>
        <dbReference type="Google" id="ProtNLM"/>
    </source>
</evidence>
<gene>
    <name evidence="1" type="ORF">DXN05_18200</name>
</gene>
<evidence type="ECO:0000313" key="2">
    <source>
        <dbReference type="Proteomes" id="UP000261284"/>
    </source>
</evidence>
<dbReference type="RefSeq" id="WP_116848701.1">
    <property type="nucleotide sequence ID" value="NZ_QTJU01000007.1"/>
</dbReference>
<dbReference type="Proteomes" id="UP000261284">
    <property type="component" value="Unassembled WGS sequence"/>
</dbReference>
<dbReference type="AlphaFoldDB" id="A0A3E1NGA5"/>
<name>A0A3E1NGA5_9BACT</name>
<accession>A0A3E1NGA5</accession>
<evidence type="ECO:0000313" key="1">
    <source>
        <dbReference type="EMBL" id="RFM26917.1"/>
    </source>
</evidence>
<keyword evidence="2" id="KW-1185">Reference proteome</keyword>
<sequence>MIKIIRLLQVTLLAYLFTSCNRGHVRDIDYTVGCLKMSIPDTMKLVEGKGIDSYSGCILNKRTNDTLLQLEYGKRNIIFSLQENVPAVRSIDDQALMVSQHIKMQPETDLVFSDSPQEDEDEKVFAKNYYYYDTIHSIVAKVVRPKRIGKGMSGIYMPKLKDGNSFSMYGDNLDSLNDRTVMKIAVSIRYANEYK</sequence>
<comment type="caution">
    <text evidence="1">The sequence shown here is derived from an EMBL/GenBank/DDBJ whole genome shotgun (WGS) entry which is preliminary data.</text>
</comment>
<dbReference type="PROSITE" id="PS51257">
    <property type="entry name" value="PROKAR_LIPOPROTEIN"/>
    <property type="match status" value="1"/>
</dbReference>
<proteinExistence type="predicted"/>
<dbReference type="OrthoDB" id="676083at2"/>